<name>A0AAE3UFV8_9BACT</name>
<protein>
    <submittedName>
        <fullName evidence="5">Flavin reductase family protein</fullName>
        <ecNumber evidence="5">1.5.1.-</ecNumber>
    </submittedName>
</protein>
<evidence type="ECO:0000313" key="5">
    <source>
        <dbReference type="EMBL" id="MDJ1503715.1"/>
    </source>
</evidence>
<accession>A0AAE3UFV8</accession>
<dbReference type="EC" id="1.5.1.-" evidence="5"/>
<keyword evidence="2" id="KW-0285">Flavoprotein</keyword>
<dbReference type="Pfam" id="PF01613">
    <property type="entry name" value="Flavin_Reduct"/>
    <property type="match status" value="1"/>
</dbReference>
<dbReference type="InterPro" id="IPR012349">
    <property type="entry name" value="Split_barrel_FMN-bd"/>
</dbReference>
<dbReference type="Proteomes" id="UP001232063">
    <property type="component" value="Unassembled WGS sequence"/>
</dbReference>
<dbReference type="RefSeq" id="WP_314514340.1">
    <property type="nucleotide sequence ID" value="NZ_JASJOU010000009.1"/>
</dbReference>
<gene>
    <name evidence="5" type="ORF">QNI22_23840</name>
</gene>
<comment type="cofactor">
    <cofactor evidence="1">
        <name>FMN</name>
        <dbReference type="ChEBI" id="CHEBI:58210"/>
    </cofactor>
</comment>
<comment type="caution">
    <text evidence="5">The sequence shown here is derived from an EMBL/GenBank/DDBJ whole genome shotgun (WGS) entry which is preliminary data.</text>
</comment>
<keyword evidence="5" id="KW-0560">Oxidoreductase</keyword>
<reference evidence="5" key="1">
    <citation type="submission" date="2023-05" db="EMBL/GenBank/DDBJ databases">
        <authorList>
            <person name="Zhang X."/>
        </authorList>
    </citation>
    <scope>NUCLEOTIDE SEQUENCE</scope>
    <source>
        <strain evidence="5">BD1B2-1</strain>
    </source>
</reference>
<evidence type="ECO:0000256" key="1">
    <source>
        <dbReference type="ARBA" id="ARBA00001917"/>
    </source>
</evidence>
<evidence type="ECO:0000313" key="6">
    <source>
        <dbReference type="Proteomes" id="UP001232063"/>
    </source>
</evidence>
<dbReference type="AlphaFoldDB" id="A0AAE3UFV8"/>
<organism evidence="5 6">
    <name type="scientific">Xanthocytophaga agilis</name>
    <dbReference type="NCBI Taxonomy" id="3048010"/>
    <lineage>
        <taxon>Bacteria</taxon>
        <taxon>Pseudomonadati</taxon>
        <taxon>Bacteroidota</taxon>
        <taxon>Cytophagia</taxon>
        <taxon>Cytophagales</taxon>
        <taxon>Rhodocytophagaceae</taxon>
        <taxon>Xanthocytophaga</taxon>
    </lineage>
</organism>
<dbReference type="PANTHER" id="PTHR43567:SF1">
    <property type="entry name" value="FLAVOREDOXIN"/>
    <property type="match status" value="1"/>
</dbReference>
<feature type="domain" description="Flavin reductase like" evidence="4">
    <location>
        <begin position="12"/>
        <end position="165"/>
    </location>
</feature>
<comment type="similarity">
    <text evidence="3">Belongs to the flavoredoxin family.</text>
</comment>
<dbReference type="GO" id="GO:0016646">
    <property type="term" value="F:oxidoreductase activity, acting on the CH-NH group of donors, NAD or NADP as acceptor"/>
    <property type="evidence" value="ECO:0007669"/>
    <property type="project" value="UniProtKB-ARBA"/>
</dbReference>
<evidence type="ECO:0000256" key="2">
    <source>
        <dbReference type="ARBA" id="ARBA00022630"/>
    </source>
</evidence>
<dbReference type="PANTHER" id="PTHR43567">
    <property type="entry name" value="FLAVOREDOXIN-RELATED-RELATED"/>
    <property type="match status" value="1"/>
</dbReference>
<dbReference type="SUPFAM" id="SSF50475">
    <property type="entry name" value="FMN-binding split barrel"/>
    <property type="match status" value="1"/>
</dbReference>
<proteinExistence type="inferred from homology"/>
<evidence type="ECO:0000259" key="4">
    <source>
        <dbReference type="Pfam" id="PF01613"/>
    </source>
</evidence>
<dbReference type="GO" id="GO:0010181">
    <property type="term" value="F:FMN binding"/>
    <property type="evidence" value="ECO:0007669"/>
    <property type="project" value="InterPro"/>
</dbReference>
<evidence type="ECO:0000256" key="3">
    <source>
        <dbReference type="ARBA" id="ARBA00038054"/>
    </source>
</evidence>
<dbReference type="Gene3D" id="2.30.110.10">
    <property type="entry name" value="Electron Transport, Fmn-binding Protein, Chain A"/>
    <property type="match status" value="1"/>
</dbReference>
<dbReference type="InterPro" id="IPR052174">
    <property type="entry name" value="Flavoredoxin"/>
</dbReference>
<sequence>MHQICNPSILYFGTPVVLISTLNENNSYNLAPISSAFWLGWRCMIGISALSKTTENLLRTGECVLNLPSVNEVAAVNRLALTTGAKPVPEGKLAKGYRFEPDKFEIAGLSAVESEIVVAPRVLECPVQMEAQLVATHPIAEESSTQRGKIVSIELKVVRVYLEESIQMKDNPDRVDPDKWRPLIMSFQQFYGLGEQVHPSILAQVPEQLYQSSDWKAARELSVE</sequence>
<dbReference type="EMBL" id="JASJOU010000009">
    <property type="protein sequence ID" value="MDJ1503715.1"/>
    <property type="molecule type" value="Genomic_DNA"/>
</dbReference>
<dbReference type="InterPro" id="IPR002563">
    <property type="entry name" value="Flavin_Rdtase-like_dom"/>
</dbReference>
<keyword evidence="6" id="KW-1185">Reference proteome</keyword>